<name>A0A3B0T6X9_9ZZZZ</name>
<dbReference type="InterPro" id="IPR006059">
    <property type="entry name" value="SBP"/>
</dbReference>
<dbReference type="PANTHER" id="PTHR43649:SF12">
    <property type="entry name" value="DIACETYLCHITOBIOSE BINDING PROTEIN DASA"/>
    <property type="match status" value="1"/>
</dbReference>
<dbReference type="PANTHER" id="PTHR43649">
    <property type="entry name" value="ARABINOSE-BINDING PROTEIN-RELATED"/>
    <property type="match status" value="1"/>
</dbReference>
<protein>
    <recommendedName>
        <fullName evidence="2">ABC transporter, substrate-binding protein (Cluster 1, maltose/g3p/polyamine/iron)</fullName>
    </recommendedName>
</protein>
<gene>
    <name evidence="1" type="ORF">MNBD_ALPHA12-1759</name>
</gene>
<dbReference type="SUPFAM" id="SSF53850">
    <property type="entry name" value="Periplasmic binding protein-like II"/>
    <property type="match status" value="1"/>
</dbReference>
<reference evidence="1" key="1">
    <citation type="submission" date="2018-06" db="EMBL/GenBank/DDBJ databases">
        <authorList>
            <person name="Zhirakovskaya E."/>
        </authorList>
    </citation>
    <scope>NUCLEOTIDE SEQUENCE</scope>
</reference>
<organism evidence="1">
    <name type="scientific">hydrothermal vent metagenome</name>
    <dbReference type="NCBI Taxonomy" id="652676"/>
    <lineage>
        <taxon>unclassified sequences</taxon>
        <taxon>metagenomes</taxon>
        <taxon>ecological metagenomes</taxon>
    </lineage>
</organism>
<evidence type="ECO:0000313" key="1">
    <source>
        <dbReference type="EMBL" id="VAW14461.1"/>
    </source>
</evidence>
<dbReference type="AlphaFoldDB" id="A0A3B0T6X9"/>
<dbReference type="CDD" id="cd13585">
    <property type="entry name" value="PBP2_TMBP_like"/>
    <property type="match status" value="1"/>
</dbReference>
<dbReference type="EMBL" id="UOEO01000009">
    <property type="protein sequence ID" value="VAW14461.1"/>
    <property type="molecule type" value="Genomic_DNA"/>
</dbReference>
<dbReference type="InterPro" id="IPR050490">
    <property type="entry name" value="Bact_solute-bd_prot1"/>
</dbReference>
<accession>A0A3B0T6X9</accession>
<proteinExistence type="predicted"/>
<sequence length="413" mass="44684">MKRLYNLPAIAGLVMTSFLGVSAAGAVEINVIMEEVPDYDIVKSLTDQFMAQNPDITVKFDAMPYDAMRDKIVTSALAPTAAYDVIIIDNPWMEEFSNAGYLEPLDSNIAATSGYDFADFVPAISNVGVVNGKTYGVPYYNYALGLIVRQDIFDEKGLAIPKTIEEYMKTVQGLTKGDFYGAAMQPQKGYKIMEEWKNWLYANGGDLFDAKGNIIINNKAAVTALEQYIETYKTAAPKNSLNWGFDEALRAVSSGKAATMLSYNWMLPALNAKGGVSGDLAGKFTLNEVPGGKAVLGAWYWGVPANAAQKDAAWKFISWISSPEVAIKRAIAGGAPVRNSVLNNPDVWKQGFGKNYYTTVTRILKNAEPLSSGNHAEELIDIVGTELSSAVSGQKTVQQALDDAAAAVARADQ</sequence>
<evidence type="ECO:0008006" key="2">
    <source>
        <dbReference type="Google" id="ProtNLM"/>
    </source>
</evidence>
<dbReference type="Pfam" id="PF01547">
    <property type="entry name" value="SBP_bac_1"/>
    <property type="match status" value="1"/>
</dbReference>
<dbReference type="Gene3D" id="3.40.190.10">
    <property type="entry name" value="Periplasmic binding protein-like II"/>
    <property type="match status" value="2"/>
</dbReference>